<dbReference type="GO" id="GO:0006405">
    <property type="term" value="P:RNA export from nucleus"/>
    <property type="evidence" value="ECO:0007669"/>
    <property type="project" value="TreeGrafter"/>
</dbReference>
<evidence type="ECO:0000256" key="8">
    <source>
        <dbReference type="ARBA" id="ARBA00023132"/>
    </source>
</evidence>
<dbReference type="Pfam" id="PF08801">
    <property type="entry name" value="Nucleoporin_N"/>
    <property type="match status" value="1"/>
</dbReference>
<dbReference type="Proteomes" id="UP000327013">
    <property type="component" value="Unassembled WGS sequence"/>
</dbReference>
<dbReference type="FunFam" id="1.25.40.440:FF:000001">
    <property type="entry name" value="Nuclear pore complex subunit"/>
    <property type="match status" value="1"/>
</dbReference>
<evidence type="ECO:0000256" key="9">
    <source>
        <dbReference type="ARBA" id="ARBA00023136"/>
    </source>
</evidence>
<feature type="region of interest" description="Disordered" evidence="12">
    <location>
        <begin position="1"/>
        <end position="61"/>
    </location>
</feature>
<evidence type="ECO:0000256" key="6">
    <source>
        <dbReference type="ARBA" id="ARBA00022927"/>
    </source>
</evidence>
<evidence type="ECO:0000256" key="4">
    <source>
        <dbReference type="ARBA" id="ARBA00022448"/>
    </source>
</evidence>
<evidence type="ECO:0000256" key="7">
    <source>
        <dbReference type="ARBA" id="ARBA00023010"/>
    </source>
</evidence>
<dbReference type="GO" id="GO:0030145">
    <property type="term" value="F:manganese ion binding"/>
    <property type="evidence" value="ECO:0007669"/>
    <property type="project" value="InterPro"/>
</dbReference>
<dbReference type="OrthoDB" id="338970at2759"/>
<dbReference type="InterPro" id="IPR014908">
    <property type="entry name" value="Nucleoporin_Nup133/Nup155_N"/>
</dbReference>
<dbReference type="GO" id="GO:0036228">
    <property type="term" value="P:protein localization to nuclear inner membrane"/>
    <property type="evidence" value="ECO:0007669"/>
    <property type="project" value="TreeGrafter"/>
</dbReference>
<evidence type="ECO:0000256" key="11">
    <source>
        <dbReference type="ARBA" id="ARBA00029433"/>
    </source>
</evidence>
<dbReference type="Pfam" id="PF00557">
    <property type="entry name" value="Peptidase_M24"/>
    <property type="match status" value="1"/>
</dbReference>
<dbReference type="GO" id="GO:0070006">
    <property type="term" value="F:metalloaminopeptidase activity"/>
    <property type="evidence" value="ECO:0007669"/>
    <property type="project" value="InterPro"/>
</dbReference>
<dbReference type="GO" id="GO:0051292">
    <property type="term" value="P:nuclear pore complex assembly"/>
    <property type="evidence" value="ECO:0007669"/>
    <property type="project" value="UniProtKB-ARBA"/>
</dbReference>
<evidence type="ECO:0000256" key="5">
    <source>
        <dbReference type="ARBA" id="ARBA00022816"/>
    </source>
</evidence>
<protein>
    <recommendedName>
        <fullName evidence="13">Aminopeptidase P N-terminal domain-containing protein</fullName>
    </recommendedName>
</protein>
<dbReference type="GO" id="GO:0006606">
    <property type="term" value="P:protein import into nucleus"/>
    <property type="evidence" value="ECO:0007669"/>
    <property type="project" value="TreeGrafter"/>
</dbReference>
<dbReference type="Pfam" id="PF03177">
    <property type="entry name" value="Nucleoporin_C"/>
    <property type="match status" value="1"/>
</dbReference>
<keyword evidence="8" id="KW-0906">Nuclear pore complex</keyword>
<feature type="compositionally biased region" description="Low complexity" evidence="12">
    <location>
        <begin position="17"/>
        <end position="42"/>
    </location>
</feature>
<dbReference type="InterPro" id="IPR000994">
    <property type="entry name" value="Pept_M24"/>
</dbReference>
<reference evidence="14 15" key="1">
    <citation type="submission" date="2019-06" db="EMBL/GenBank/DDBJ databases">
        <title>A chromosomal-level reference genome of Carpinus fangiana (Coryloideae, Betulaceae).</title>
        <authorList>
            <person name="Yang X."/>
            <person name="Wang Z."/>
            <person name="Zhang L."/>
            <person name="Hao G."/>
            <person name="Liu J."/>
            <person name="Yang Y."/>
        </authorList>
    </citation>
    <scope>NUCLEOTIDE SEQUENCE [LARGE SCALE GENOMIC DNA]</scope>
    <source>
        <strain evidence="14">Cfa_2016G</strain>
        <tissue evidence="14">Leaf</tissue>
    </source>
</reference>
<comment type="caution">
    <text evidence="14">The sequence shown here is derived from an EMBL/GenBank/DDBJ whole genome shotgun (WGS) entry which is preliminary data.</text>
</comment>
<dbReference type="GO" id="GO:0031965">
    <property type="term" value="C:nuclear membrane"/>
    <property type="evidence" value="ECO:0007669"/>
    <property type="project" value="UniProtKB-SubCell"/>
</dbReference>
<dbReference type="SUPFAM" id="SSF55920">
    <property type="entry name" value="Creatinase/aminopeptidase"/>
    <property type="match status" value="1"/>
</dbReference>
<dbReference type="GO" id="GO:0044611">
    <property type="term" value="C:nuclear pore inner ring"/>
    <property type="evidence" value="ECO:0007669"/>
    <property type="project" value="TreeGrafter"/>
</dbReference>
<feature type="region of interest" description="Disordered" evidence="12">
    <location>
        <begin position="433"/>
        <end position="453"/>
    </location>
</feature>
<evidence type="ECO:0000256" key="12">
    <source>
        <dbReference type="SAM" id="MobiDB-lite"/>
    </source>
</evidence>
<sequence length="1828" mass="202172">MASMWQQMPPQTPQRHFPGVFPQTPGPGQQQQQQAPIPFNPFKPQNATPQSGVPTGQSQISYPNLSQVAPAQPEKVSLIERAAVTINASLDQENRYPALDSYISQGYSAEYDQVSSAAWAPFQKIKQHELPDKIFEQYENAQVSTMMGLFADINHAWVAIDNALYLWDFTHPNPELIGFEEQPNSITAVALVWPRKGVFVPAIKRLLVVATTVEIFLIGVSVEATQQGSTAVGLYQTHMQTSIKSTPVQCIAGSPATGRIFFGGKGDDDINELTYQQEEKWFANRCGKINHTRTSFGSIMPAMANFNRMGPDGYLKQIVVDDSRNVVYTLSSGSAIRVFHMKTANTLELSIIRKRDLIMNDLFHKVGQSALVGKDTSIVSISAISSQEASRLNLVATTSSGGRIYFSAVYGSIYSGDRTNAPTSMQVYHFKFPPADASQPQNPPPGPAGTQALAYPNALPTQVSNALTPSRTSTRFPPGYFLCFVQKEQADTLFLCAPDAARIAHPQDPSQVNRLHEFGSWVPLDSRMEDVGLISKSFAAASQPTGFGNELAVQFDLSVTEFAVLTATGVSTFRRRRLVDVFASAIQYGGGDEGIDGDVRSFIRMYGRGETVATALAVACGQGSEVSNDRVVRITDQEILDYARKTFIEQGGKPMLNENYVIDQGAPAIENVKPSPRAEGLAMYIARLLRSVWRAPIITQTSSPAGVSITSTVAQTKLQEISRDLTRLQEFLDKNKTFIEGLSGPEALGRVSTRQEEVALQGEHRALSSLLQLINDTIEGISFVLVLFDERVDEIVLLLPDSSKAAVKGMTYEKMFCTREGKDLAKELVKAIVNRNIAQGSNVDTVTDALRRKCGSFCSADDCVIFKAQEQLKRAADGTANSETSRGLLNEGLRLLSGVAKSLTHDQLMWAVDQFIAMSFYAGAIQLALTVAKESDRGNQALAWIHAGSPGGDERADLFAKRARCYELIYRVILAVDAAALVEPEIVDGIFTVTAKRTREAYDVINDSTDEVFHIALYDWYLGQGWSDRLLEMRSPHVINYLQRKSEEDAARADLLWRYYAKYNNFIEAAQVQFQLAKSPFPLSLDQRIEYLGYARANASTRTVGLTEMGRSRQSRQELIREISDLLDVANIQSDISNRMKGDERLSGPKRDEHLAIINGQILNIDELYNTYADNAGYFDLCLLIYQVADYRNSADIRATWQNLIQVTHDQAIESKAALPFEVVAEKKPNNKTETVLPMLEKYALEYQKNIGPPTWVVDIFLDLGVPHELIVYTLEGVWLAEEAPFAGANRKQISTDLLHAIKRWYADSAAQTGGFEGSMGGQPGALLFGGEENCVAISQLLADMVAARTGSLNSREREEAVALRIRIEQRYQHLPDRQQMVIKYRAMAAAAPKSGAALDAYISSNKYPAKAHLRKVAAYIRQHSDAAHPPDLDNSVIFLESSKSWLWPNSDQEAPVRQDRYFFYATGCELVDCCVVYDVGKDRSTLFVPPVVDADVIWSGLPVQREEALKRYVNFLLSVHTTDLTLLKEAIEESRVVKDDYEIALSRKANNVSAAAHLAVMRAAKTAKNERELAGIFVKECIAGGCTNQAYSPIVAAGTNGATLHYVHNNHPIDSSTLNILLDASGEYSLYASDITRTFPINGKFTKESRDIYSLVLSIQKECIKRLHAGLLWDSLQQLAHEMVVDGLLKLGIFKGDREDIIKAQTSTAFFPHGLGHYLGMDTHDTGGHPNYSDPEAIFKYLRVRGELPANSIITVEPGVYFCRFIIEPYLKDDKHKAFIDEKVLDRYWQVGGVRIEDDVLVLDGGSESLTTVPKELEDIEAVVTGA</sequence>
<evidence type="ECO:0000313" key="14">
    <source>
        <dbReference type="EMBL" id="KAB8349862.1"/>
    </source>
</evidence>
<keyword evidence="5" id="KW-0509">mRNA transport</keyword>
<dbReference type="FunFam" id="1.25.40.450:FF:000002">
    <property type="entry name" value="Putative non-repetitive nucleoporin"/>
    <property type="match status" value="1"/>
</dbReference>
<proteinExistence type="inferred from homology"/>
<keyword evidence="9" id="KW-0472">Membrane</keyword>
<comment type="similarity">
    <text evidence="3">Belongs to the non-repetitive/WGA-negative nucleoporin family.</text>
</comment>
<evidence type="ECO:0000256" key="10">
    <source>
        <dbReference type="ARBA" id="ARBA00023242"/>
    </source>
</evidence>
<dbReference type="SMART" id="SM01011">
    <property type="entry name" value="AMP_N"/>
    <property type="match status" value="1"/>
</dbReference>
<keyword evidence="6" id="KW-0653">Protein transport</keyword>
<dbReference type="Gene3D" id="1.25.40.440">
    <property type="entry name" value="Nucleoporin, helical domain, central subdomain"/>
    <property type="match status" value="1"/>
</dbReference>
<dbReference type="InterPro" id="IPR004870">
    <property type="entry name" value="Nucleoporin_Nup155"/>
</dbReference>
<evidence type="ECO:0000313" key="15">
    <source>
        <dbReference type="Proteomes" id="UP000327013"/>
    </source>
</evidence>
<dbReference type="Pfam" id="PF05195">
    <property type="entry name" value="AMP_N"/>
    <property type="match status" value="1"/>
</dbReference>
<dbReference type="PANTHER" id="PTHR10350">
    <property type="entry name" value="NUCLEAR PORE COMPLEX PROTEIN NUP155"/>
    <property type="match status" value="1"/>
</dbReference>
<dbReference type="Gene3D" id="1.25.40.450">
    <property type="entry name" value="Nucleoporin, helical domain, N-terminal subdomain"/>
    <property type="match status" value="1"/>
</dbReference>
<dbReference type="InterPro" id="IPR036005">
    <property type="entry name" value="Creatinase/aminopeptidase-like"/>
</dbReference>
<keyword evidence="15" id="KW-1185">Reference proteome</keyword>
<evidence type="ECO:0000259" key="13">
    <source>
        <dbReference type="SMART" id="SM01011"/>
    </source>
</evidence>
<dbReference type="GO" id="GO:0051028">
    <property type="term" value="P:mRNA transport"/>
    <property type="evidence" value="ECO:0007669"/>
    <property type="project" value="UniProtKB-KW"/>
</dbReference>
<evidence type="ECO:0000256" key="1">
    <source>
        <dbReference type="ARBA" id="ARBA00004567"/>
    </source>
</evidence>
<feature type="domain" description="Aminopeptidase P N-terminal" evidence="13">
    <location>
        <begin position="1408"/>
        <end position="1551"/>
    </location>
</feature>
<dbReference type="SUPFAM" id="SSF53092">
    <property type="entry name" value="Creatinase/prolidase N-terminal domain"/>
    <property type="match status" value="1"/>
</dbReference>
<keyword evidence="7" id="KW-0811">Translocation</keyword>
<keyword evidence="10" id="KW-0539">Nucleus</keyword>
<dbReference type="InterPro" id="IPR029149">
    <property type="entry name" value="Creatin/AminoP/Spt16_N"/>
</dbReference>
<dbReference type="InterPro" id="IPR042533">
    <property type="entry name" value="Nucleoporin_Nup155_C_1"/>
</dbReference>
<organism evidence="14 15">
    <name type="scientific">Carpinus fangiana</name>
    <dbReference type="NCBI Taxonomy" id="176857"/>
    <lineage>
        <taxon>Eukaryota</taxon>
        <taxon>Viridiplantae</taxon>
        <taxon>Streptophyta</taxon>
        <taxon>Embryophyta</taxon>
        <taxon>Tracheophyta</taxon>
        <taxon>Spermatophyta</taxon>
        <taxon>Magnoliopsida</taxon>
        <taxon>eudicotyledons</taxon>
        <taxon>Gunneridae</taxon>
        <taxon>Pentapetalae</taxon>
        <taxon>rosids</taxon>
        <taxon>fabids</taxon>
        <taxon>Fagales</taxon>
        <taxon>Betulaceae</taxon>
        <taxon>Carpinus</taxon>
    </lineage>
</organism>
<accession>A0A5N6KWT2</accession>
<dbReference type="PANTHER" id="PTHR10350:SF6">
    <property type="entry name" value="NUCLEAR PORE COMPLEX PROTEIN NUP155"/>
    <property type="match status" value="1"/>
</dbReference>
<evidence type="ECO:0000256" key="3">
    <source>
        <dbReference type="ARBA" id="ARBA00007373"/>
    </source>
</evidence>
<dbReference type="Gene3D" id="1.20.58.1780">
    <property type="match status" value="1"/>
</dbReference>
<evidence type="ECO:0000256" key="2">
    <source>
        <dbReference type="ARBA" id="ARBA00004617"/>
    </source>
</evidence>
<dbReference type="InterPro" id="IPR042537">
    <property type="entry name" value="Nucleoporin_Nup155_C_2"/>
</dbReference>
<dbReference type="GO" id="GO:0000972">
    <property type="term" value="P:transcription-dependent tethering of RNA polymerase II gene DNA at nuclear periphery"/>
    <property type="evidence" value="ECO:0007669"/>
    <property type="project" value="TreeGrafter"/>
</dbReference>
<dbReference type="Gene3D" id="1.20.120.1880">
    <property type="entry name" value="Nucleoporin, helical C-terminal domain"/>
    <property type="match status" value="1"/>
</dbReference>
<keyword evidence="4" id="KW-0813">Transport</keyword>
<dbReference type="InterPro" id="IPR007187">
    <property type="entry name" value="Nucleoporin_Nup133/Nup155_C"/>
</dbReference>
<feature type="compositionally biased region" description="Polar residues" evidence="12">
    <location>
        <begin position="43"/>
        <end position="61"/>
    </location>
</feature>
<dbReference type="InterPro" id="IPR007865">
    <property type="entry name" value="Aminopep_P_N"/>
</dbReference>
<dbReference type="EMBL" id="VIBQ01000014">
    <property type="protein sequence ID" value="KAB8349862.1"/>
    <property type="molecule type" value="Genomic_DNA"/>
</dbReference>
<dbReference type="FunFam" id="1.20.58.1780:FF:000003">
    <property type="entry name" value="Non-repetitive nucleoporin, putative"/>
    <property type="match status" value="1"/>
</dbReference>
<comment type="subcellular location">
    <subcellularLocation>
        <location evidence="11">Endomembrane system</location>
        <topology evidence="11">Peripheral membrane protein</topology>
        <orientation evidence="11">Cytoplasmic side</orientation>
    </subcellularLocation>
    <subcellularLocation>
        <location evidence="2">Nucleus membrane</location>
        <topology evidence="2">Peripheral membrane protein</topology>
    </subcellularLocation>
    <subcellularLocation>
        <location evidence="1">Nucleus</location>
        <location evidence="1">Nuclear pore complex</location>
    </subcellularLocation>
</comment>
<dbReference type="Gene3D" id="3.90.230.10">
    <property type="entry name" value="Creatinase/methionine aminopeptidase superfamily"/>
    <property type="match status" value="1"/>
</dbReference>
<dbReference type="CDD" id="cd01087">
    <property type="entry name" value="Prolidase"/>
    <property type="match status" value="1"/>
</dbReference>
<dbReference type="InterPro" id="IPR042538">
    <property type="entry name" value="Nucleoporin_Nup155_C_3"/>
</dbReference>
<dbReference type="GO" id="GO:0017056">
    <property type="term" value="F:structural constituent of nuclear pore"/>
    <property type="evidence" value="ECO:0007669"/>
    <property type="project" value="InterPro"/>
</dbReference>
<gene>
    <name evidence="14" type="ORF">FH972_023875</name>
</gene>
<name>A0A5N6KWT2_9ROSI</name>